<dbReference type="Proteomes" id="UP000683417">
    <property type="component" value="Unassembled WGS sequence"/>
</dbReference>
<dbReference type="EMBL" id="CAJHIT010000008">
    <property type="protein sequence ID" value="CAD6504405.1"/>
    <property type="molecule type" value="Genomic_DNA"/>
</dbReference>
<accession>A0A9W4DAQ1</accession>
<reference evidence="1" key="1">
    <citation type="submission" date="2020-10" db="EMBL/GenBank/DDBJ databases">
        <authorList>
            <person name="Muller C M."/>
        </authorList>
    </citation>
    <scope>NUCLEOTIDE SEQUENCE</scope>
    <source>
        <strain evidence="1">THUN-12</strain>
    </source>
</reference>
<gene>
    <name evidence="1" type="ORF">BGTH12_LOCUS5763</name>
</gene>
<comment type="caution">
    <text evidence="1">The sequence shown here is derived from an EMBL/GenBank/DDBJ whole genome shotgun (WGS) entry which is preliminary data.</text>
</comment>
<evidence type="ECO:0000313" key="1">
    <source>
        <dbReference type="EMBL" id="CAD6504405.1"/>
    </source>
</evidence>
<dbReference type="AlphaFoldDB" id="A0A9W4DAQ1"/>
<proteinExistence type="predicted"/>
<name>A0A9W4DAQ1_BLUGR</name>
<sequence length="41" mass="4668">MSDLNLPDSEEFNEVYFTRFGPINGKKNLTELNNEASLCCN</sequence>
<evidence type="ECO:0000313" key="2">
    <source>
        <dbReference type="Proteomes" id="UP000683417"/>
    </source>
</evidence>
<protein>
    <submittedName>
        <fullName evidence="1">BgTH12-06135</fullName>
    </submittedName>
</protein>
<organism evidence="1 2">
    <name type="scientific">Blumeria graminis f. sp. triticale</name>
    <dbReference type="NCBI Taxonomy" id="1689686"/>
    <lineage>
        <taxon>Eukaryota</taxon>
        <taxon>Fungi</taxon>
        <taxon>Dikarya</taxon>
        <taxon>Ascomycota</taxon>
        <taxon>Pezizomycotina</taxon>
        <taxon>Leotiomycetes</taxon>
        <taxon>Erysiphales</taxon>
        <taxon>Erysiphaceae</taxon>
        <taxon>Blumeria</taxon>
    </lineage>
</organism>